<dbReference type="Pfam" id="PF17651">
    <property type="entry name" value="Raco_middle"/>
    <property type="match status" value="1"/>
</dbReference>
<dbReference type="InterPro" id="IPR036010">
    <property type="entry name" value="2Fe-2S_ferredoxin-like_sf"/>
</dbReference>
<evidence type="ECO:0000259" key="1">
    <source>
        <dbReference type="Pfam" id="PF00111"/>
    </source>
</evidence>
<protein>
    <submittedName>
        <fullName evidence="4">DUF4445 domain-containing protein</fullName>
    </submittedName>
</protein>
<dbReference type="Proteomes" id="UP000824072">
    <property type="component" value="Unassembled WGS sequence"/>
</dbReference>
<dbReference type="Gene3D" id="3.30.420.480">
    <property type="entry name" value="Domain of unknown function (DUF4445)"/>
    <property type="match status" value="1"/>
</dbReference>
<dbReference type="AlphaFoldDB" id="A0A9D1LDS3"/>
<feature type="domain" description="2Fe-2S ferredoxin-type" evidence="1">
    <location>
        <begin position="13"/>
        <end position="74"/>
    </location>
</feature>
<dbReference type="InterPro" id="IPR041414">
    <property type="entry name" value="Raco-like_middle"/>
</dbReference>
<evidence type="ECO:0000259" key="3">
    <source>
        <dbReference type="Pfam" id="PF17651"/>
    </source>
</evidence>
<organism evidence="4 5">
    <name type="scientific">Candidatus Pullichristensenella excrementigallinarum</name>
    <dbReference type="NCBI Taxonomy" id="2840907"/>
    <lineage>
        <taxon>Bacteria</taxon>
        <taxon>Bacillati</taxon>
        <taxon>Bacillota</taxon>
        <taxon>Clostridia</taxon>
        <taxon>Candidatus Pullichristensenella</taxon>
    </lineage>
</organism>
<dbReference type="Pfam" id="PF14574">
    <property type="entry name" value="RACo_C_ter"/>
    <property type="match status" value="1"/>
</dbReference>
<reference evidence="4" key="1">
    <citation type="submission" date="2020-10" db="EMBL/GenBank/DDBJ databases">
        <authorList>
            <person name="Gilroy R."/>
        </authorList>
    </citation>
    <scope>NUCLEOTIDE SEQUENCE</scope>
    <source>
        <strain evidence="4">ChiHcec3-11533</strain>
    </source>
</reference>
<name>A0A9D1LDS3_9FIRM</name>
<evidence type="ECO:0000313" key="5">
    <source>
        <dbReference type="Proteomes" id="UP000824072"/>
    </source>
</evidence>
<dbReference type="Gene3D" id="3.10.20.30">
    <property type="match status" value="1"/>
</dbReference>
<dbReference type="CDD" id="cd00207">
    <property type="entry name" value="fer2"/>
    <property type="match status" value="1"/>
</dbReference>
<feature type="domain" description="RACo C-terminal" evidence="2">
    <location>
        <begin position="268"/>
        <end position="517"/>
    </location>
</feature>
<dbReference type="InterPro" id="IPR052911">
    <property type="entry name" value="Corrinoid_activation_enz"/>
</dbReference>
<reference evidence="4" key="2">
    <citation type="journal article" date="2021" name="PeerJ">
        <title>Extensive microbial diversity within the chicken gut microbiome revealed by metagenomics and culture.</title>
        <authorList>
            <person name="Gilroy R."/>
            <person name="Ravi A."/>
            <person name="Getino M."/>
            <person name="Pursley I."/>
            <person name="Horton D.L."/>
            <person name="Alikhan N.F."/>
            <person name="Baker D."/>
            <person name="Gharbi K."/>
            <person name="Hall N."/>
            <person name="Watson M."/>
            <person name="Adriaenssens E.M."/>
            <person name="Foster-Nyarko E."/>
            <person name="Jarju S."/>
            <person name="Secka A."/>
            <person name="Antonio M."/>
            <person name="Oren A."/>
            <person name="Chaudhuri R.R."/>
            <person name="La Ragione R."/>
            <person name="Hildebrand F."/>
            <person name="Pallen M.J."/>
        </authorList>
    </citation>
    <scope>NUCLEOTIDE SEQUENCE</scope>
    <source>
        <strain evidence="4">ChiHcec3-11533</strain>
    </source>
</reference>
<feature type="domain" description="RACo-like middle region" evidence="3">
    <location>
        <begin position="109"/>
        <end position="262"/>
    </location>
</feature>
<dbReference type="InterPro" id="IPR042259">
    <property type="entry name" value="Raco-like_middle_sf"/>
</dbReference>
<proteinExistence type="predicted"/>
<dbReference type="PANTHER" id="PTHR42895:SF1">
    <property type="entry name" value="IRON-SULFUR CLUSTER PROTEIN"/>
    <property type="match status" value="1"/>
</dbReference>
<dbReference type="InterPro" id="IPR027980">
    <property type="entry name" value="RACo_C"/>
</dbReference>
<dbReference type="Pfam" id="PF00111">
    <property type="entry name" value="Fer2"/>
    <property type="match status" value="1"/>
</dbReference>
<accession>A0A9D1LDS3</accession>
<dbReference type="SUPFAM" id="SSF54292">
    <property type="entry name" value="2Fe-2S ferredoxin-like"/>
    <property type="match status" value="1"/>
</dbReference>
<dbReference type="InterPro" id="IPR012675">
    <property type="entry name" value="Beta-grasp_dom_sf"/>
</dbReference>
<dbReference type="InterPro" id="IPR001041">
    <property type="entry name" value="2Fe-2S_ferredoxin-type"/>
</dbReference>
<dbReference type="EMBL" id="DVMU01000224">
    <property type="protein sequence ID" value="HIU34977.1"/>
    <property type="molecule type" value="Genomic_DNA"/>
</dbReference>
<comment type="caution">
    <text evidence="4">The sequence shown here is derived from an EMBL/GenBank/DDBJ whole genome shotgun (WGS) entry which is preliminary data.</text>
</comment>
<dbReference type="PANTHER" id="PTHR42895">
    <property type="entry name" value="IRON-SULFUR CLUSTER-BINDING PROTEIN-RELATED"/>
    <property type="match status" value="1"/>
</dbReference>
<sequence length="519" mass="54557">MAQIKIVIPPQAAGENLLKWLVGRGYALPADCGGRGSCGKCRVTVVKGKFYSQISPEEELIPDQQGQILSCRALCPAEETIIYLEDSEGDGLTGFSDRASFSFGVEKGFAVALDIGTTTLAAALVDRSCGRVVSTQSCLNPQRSFGADVISRIDACGRGQLKDLSSCVREKTQEMLDIFFKNFPQARPETLWVSGNTTMLHLFAGISPQGMGMYPFTPAFTAALKGTGAEFGLSVPRVQLLPSASAFIGSDVVGGILTSGMLEADAPSVIMDIGTNGEMALFTGKRHGAKLFAASTAAGPALEGAQISCGIGGIPGAVHRVFRDGCNLKYATIGDQPPRGICGCGLLDLVAALLKGGEIDESGYLEEGEYVLEGTHVGTENRVPLGTPQSHLRLALTQQDVRELQLAKSAMRAGLEALVAHAGLELSGIEKVFIAGGLGVHLDPVSAVRVGLLPPEVEGRIVPIGNSSLAGAVRCALSHSALSRMEEIANVCKVVELNTSSVFNEAFVEHMCFPEESDE</sequence>
<evidence type="ECO:0000313" key="4">
    <source>
        <dbReference type="EMBL" id="HIU34977.1"/>
    </source>
</evidence>
<dbReference type="GO" id="GO:0051536">
    <property type="term" value="F:iron-sulfur cluster binding"/>
    <property type="evidence" value="ECO:0007669"/>
    <property type="project" value="InterPro"/>
</dbReference>
<evidence type="ECO:0000259" key="2">
    <source>
        <dbReference type="Pfam" id="PF14574"/>
    </source>
</evidence>
<gene>
    <name evidence="4" type="ORF">IAB02_10475</name>
</gene>